<dbReference type="EMBL" id="NMUH01000332">
    <property type="protein sequence ID" value="MQL77129.1"/>
    <property type="molecule type" value="Genomic_DNA"/>
</dbReference>
<proteinExistence type="predicted"/>
<sequence length="94" mass="10197">MSIKSLRVRGHKNLGTSPCTPSCHVSRSIHDFEFQPDCVDLSKECVDTLSQTGRIGSLGRVTSVDTTSGTRGDGWRAYTNARITTDRTGVNLSP</sequence>
<reference evidence="1" key="1">
    <citation type="submission" date="2017-07" db="EMBL/GenBank/DDBJ databases">
        <title>Taro Niue Genome Assembly and Annotation.</title>
        <authorList>
            <person name="Atibalentja N."/>
            <person name="Keating K."/>
            <person name="Fields C.J."/>
        </authorList>
    </citation>
    <scope>NUCLEOTIDE SEQUENCE</scope>
    <source>
        <strain evidence="1">Niue_2</strain>
        <tissue evidence="1">Leaf</tissue>
    </source>
</reference>
<dbReference type="AlphaFoldDB" id="A0A843UA81"/>
<organism evidence="1 2">
    <name type="scientific">Colocasia esculenta</name>
    <name type="common">Wild taro</name>
    <name type="synonym">Arum esculentum</name>
    <dbReference type="NCBI Taxonomy" id="4460"/>
    <lineage>
        <taxon>Eukaryota</taxon>
        <taxon>Viridiplantae</taxon>
        <taxon>Streptophyta</taxon>
        <taxon>Embryophyta</taxon>
        <taxon>Tracheophyta</taxon>
        <taxon>Spermatophyta</taxon>
        <taxon>Magnoliopsida</taxon>
        <taxon>Liliopsida</taxon>
        <taxon>Araceae</taxon>
        <taxon>Aroideae</taxon>
        <taxon>Colocasieae</taxon>
        <taxon>Colocasia</taxon>
    </lineage>
</organism>
<dbReference type="Proteomes" id="UP000652761">
    <property type="component" value="Unassembled WGS sequence"/>
</dbReference>
<gene>
    <name evidence="1" type="ORF">Taro_009540</name>
</gene>
<protein>
    <submittedName>
        <fullName evidence="1">Uncharacterized protein</fullName>
    </submittedName>
</protein>
<evidence type="ECO:0000313" key="1">
    <source>
        <dbReference type="EMBL" id="MQL77129.1"/>
    </source>
</evidence>
<comment type="caution">
    <text evidence="1">The sequence shown here is derived from an EMBL/GenBank/DDBJ whole genome shotgun (WGS) entry which is preliminary data.</text>
</comment>
<accession>A0A843UA81</accession>
<name>A0A843UA81_COLES</name>
<keyword evidence="2" id="KW-1185">Reference proteome</keyword>
<evidence type="ECO:0000313" key="2">
    <source>
        <dbReference type="Proteomes" id="UP000652761"/>
    </source>
</evidence>